<evidence type="ECO:0000313" key="1">
    <source>
        <dbReference type="EMBL" id="KAK8492786.1"/>
    </source>
</evidence>
<dbReference type="Proteomes" id="UP001472677">
    <property type="component" value="Unassembled WGS sequence"/>
</dbReference>
<reference evidence="1 2" key="1">
    <citation type="journal article" date="2024" name="G3 (Bethesda)">
        <title>Genome assembly of Hibiscus sabdariffa L. provides insights into metabolisms of medicinal natural products.</title>
        <authorList>
            <person name="Kim T."/>
        </authorList>
    </citation>
    <scope>NUCLEOTIDE SEQUENCE [LARGE SCALE GENOMIC DNA]</scope>
    <source>
        <strain evidence="1">TK-2024</strain>
        <tissue evidence="1">Old leaves</tissue>
    </source>
</reference>
<sequence length="153" mass="16640">MSVIHRITPEIISTSSPLVGNDLAIGCTFHDGESSSRVHRSSVNVDAQTPTVNIETGQTSFRIPKMVEDGIHSQGSPKMEFLAVGLTTEAHKGGHATKSPVVMHDSTELDMSMVPITAQNRPHMLTRRCAFKAISHSDLVALVRYLDLDSYNA</sequence>
<comment type="caution">
    <text evidence="1">The sequence shown here is derived from an EMBL/GenBank/DDBJ whole genome shotgun (WGS) entry which is preliminary data.</text>
</comment>
<name>A0ABR2AHL4_9ROSI</name>
<proteinExistence type="predicted"/>
<dbReference type="EMBL" id="JBBPBM010000696">
    <property type="protein sequence ID" value="KAK8492786.1"/>
    <property type="molecule type" value="Genomic_DNA"/>
</dbReference>
<protein>
    <submittedName>
        <fullName evidence="1">Uncharacterized protein</fullName>
    </submittedName>
</protein>
<gene>
    <name evidence="1" type="ORF">V6N12_066974</name>
</gene>
<evidence type="ECO:0000313" key="2">
    <source>
        <dbReference type="Proteomes" id="UP001472677"/>
    </source>
</evidence>
<organism evidence="1 2">
    <name type="scientific">Hibiscus sabdariffa</name>
    <name type="common">roselle</name>
    <dbReference type="NCBI Taxonomy" id="183260"/>
    <lineage>
        <taxon>Eukaryota</taxon>
        <taxon>Viridiplantae</taxon>
        <taxon>Streptophyta</taxon>
        <taxon>Embryophyta</taxon>
        <taxon>Tracheophyta</taxon>
        <taxon>Spermatophyta</taxon>
        <taxon>Magnoliopsida</taxon>
        <taxon>eudicotyledons</taxon>
        <taxon>Gunneridae</taxon>
        <taxon>Pentapetalae</taxon>
        <taxon>rosids</taxon>
        <taxon>malvids</taxon>
        <taxon>Malvales</taxon>
        <taxon>Malvaceae</taxon>
        <taxon>Malvoideae</taxon>
        <taxon>Hibiscus</taxon>
    </lineage>
</organism>
<accession>A0ABR2AHL4</accession>
<keyword evidence="2" id="KW-1185">Reference proteome</keyword>